<evidence type="ECO:0000313" key="2">
    <source>
        <dbReference type="EMBL" id="KAJ8950756.1"/>
    </source>
</evidence>
<protein>
    <submittedName>
        <fullName evidence="2">Uncharacterized protein</fullName>
    </submittedName>
</protein>
<dbReference type="Proteomes" id="UP001162162">
    <property type="component" value="Unassembled WGS sequence"/>
</dbReference>
<accession>A0AAV8YJE6</accession>
<proteinExistence type="predicted"/>
<name>A0AAV8YJE6_9CUCU</name>
<comment type="caution">
    <text evidence="2">The sequence shown here is derived from an EMBL/GenBank/DDBJ whole genome shotgun (WGS) entry which is preliminary data.</text>
</comment>
<keyword evidence="3" id="KW-1185">Reference proteome</keyword>
<reference evidence="2" key="1">
    <citation type="journal article" date="2023" name="Insect Mol. Biol.">
        <title>Genome sequencing provides insights into the evolution of gene families encoding plant cell wall-degrading enzymes in longhorned beetles.</title>
        <authorList>
            <person name="Shin N.R."/>
            <person name="Okamura Y."/>
            <person name="Kirsch R."/>
            <person name="Pauchet Y."/>
        </authorList>
    </citation>
    <scope>NUCLEOTIDE SEQUENCE</scope>
    <source>
        <strain evidence="2">AMC_N1</strain>
    </source>
</reference>
<feature type="compositionally biased region" description="Basic residues" evidence="1">
    <location>
        <begin position="1"/>
        <end position="15"/>
    </location>
</feature>
<dbReference type="EMBL" id="JAPWTK010000095">
    <property type="protein sequence ID" value="KAJ8950756.1"/>
    <property type="molecule type" value="Genomic_DNA"/>
</dbReference>
<feature type="region of interest" description="Disordered" evidence="1">
    <location>
        <begin position="1"/>
        <end position="28"/>
    </location>
</feature>
<organism evidence="2 3">
    <name type="scientific">Aromia moschata</name>
    <dbReference type="NCBI Taxonomy" id="1265417"/>
    <lineage>
        <taxon>Eukaryota</taxon>
        <taxon>Metazoa</taxon>
        <taxon>Ecdysozoa</taxon>
        <taxon>Arthropoda</taxon>
        <taxon>Hexapoda</taxon>
        <taxon>Insecta</taxon>
        <taxon>Pterygota</taxon>
        <taxon>Neoptera</taxon>
        <taxon>Endopterygota</taxon>
        <taxon>Coleoptera</taxon>
        <taxon>Polyphaga</taxon>
        <taxon>Cucujiformia</taxon>
        <taxon>Chrysomeloidea</taxon>
        <taxon>Cerambycidae</taxon>
        <taxon>Cerambycinae</taxon>
        <taxon>Callichromatini</taxon>
        <taxon>Aromia</taxon>
    </lineage>
</organism>
<sequence length="140" mass="15873">MKTRRKKAKKKKKPNRMAMSTSSLSSSNTTINVMEDSYDFLLDTALSDESVEKTNIEISQELDKLIQRGMYSNLEEKIKLLNIDESDGFFKSIFSTISSREPSVEKATTLTQSPDLGKLLQNTRNLCAPSSSRHLKMDIF</sequence>
<evidence type="ECO:0000256" key="1">
    <source>
        <dbReference type="SAM" id="MobiDB-lite"/>
    </source>
</evidence>
<gene>
    <name evidence="2" type="ORF">NQ318_011249</name>
</gene>
<dbReference type="AlphaFoldDB" id="A0AAV8YJE6"/>
<evidence type="ECO:0000313" key="3">
    <source>
        <dbReference type="Proteomes" id="UP001162162"/>
    </source>
</evidence>